<organism evidence="3 4">
    <name type="scientific">Streptomyces tardus</name>
    <dbReference type="NCBI Taxonomy" id="2780544"/>
    <lineage>
        <taxon>Bacteria</taxon>
        <taxon>Bacillati</taxon>
        <taxon>Actinomycetota</taxon>
        <taxon>Actinomycetes</taxon>
        <taxon>Kitasatosporales</taxon>
        <taxon>Streptomycetaceae</taxon>
        <taxon>Streptomyces</taxon>
    </lineage>
</organism>
<evidence type="ECO:0000313" key="4">
    <source>
        <dbReference type="Proteomes" id="UP000694501"/>
    </source>
</evidence>
<keyword evidence="4" id="KW-1185">Reference proteome</keyword>
<dbReference type="AlphaFoldDB" id="A0A949JNR5"/>
<dbReference type="Pfam" id="PF18726">
    <property type="entry name" value="HEPN_SAV_6107"/>
    <property type="match status" value="1"/>
</dbReference>
<dbReference type="Proteomes" id="UP000694501">
    <property type="component" value="Unassembled WGS sequence"/>
</dbReference>
<evidence type="ECO:0000259" key="2">
    <source>
        <dbReference type="Pfam" id="PF18726"/>
    </source>
</evidence>
<feature type="region of interest" description="Disordered" evidence="1">
    <location>
        <begin position="156"/>
        <end position="184"/>
    </location>
</feature>
<sequence>MRGSRRVGRGQPSRRPAGGCPAPDTHPPAVSTAALSQLAQAHRALAEAAVLRTPHERYVAAHRAALHAAAAVLAARGRPEASERARRRIRSAWDILREAAPELAEWSAYFASGASRRALAEAGVHGSVSGAHADELLRTAQEFRLLVERTLIIDSGLPHRRGPTRPGRGGPAGGRRPSASGGRQ</sequence>
<comment type="caution">
    <text evidence="3">The sequence shown here is derived from an EMBL/GenBank/DDBJ whole genome shotgun (WGS) entry which is preliminary data.</text>
</comment>
<gene>
    <name evidence="3" type="ORF">JGS22_018440</name>
</gene>
<name>A0A949JNR5_9ACTN</name>
<dbReference type="InterPro" id="IPR040891">
    <property type="entry name" value="HEPN_SAV_6107"/>
</dbReference>
<dbReference type="RefSeq" id="WP_216815030.1">
    <property type="nucleotide sequence ID" value="NZ_JAELVF020000001.1"/>
</dbReference>
<proteinExistence type="predicted"/>
<reference evidence="3" key="1">
    <citation type="submission" date="2021-06" db="EMBL/GenBank/DDBJ databases">
        <title>Sequencing of actinobacteria type strains.</title>
        <authorList>
            <person name="Nguyen G.-S."/>
            <person name="Wentzel A."/>
        </authorList>
    </citation>
    <scope>NUCLEOTIDE SEQUENCE</scope>
    <source>
        <strain evidence="3">P38-E01</strain>
    </source>
</reference>
<feature type="region of interest" description="Disordered" evidence="1">
    <location>
        <begin position="1"/>
        <end position="29"/>
    </location>
</feature>
<evidence type="ECO:0000256" key="1">
    <source>
        <dbReference type="SAM" id="MobiDB-lite"/>
    </source>
</evidence>
<feature type="domain" description="SAV-6107-like HEPN" evidence="2">
    <location>
        <begin position="48"/>
        <end position="148"/>
    </location>
</feature>
<accession>A0A949JNR5</accession>
<evidence type="ECO:0000313" key="3">
    <source>
        <dbReference type="EMBL" id="MBU7599544.1"/>
    </source>
</evidence>
<dbReference type="EMBL" id="JAELVF020000001">
    <property type="protein sequence ID" value="MBU7599544.1"/>
    <property type="molecule type" value="Genomic_DNA"/>
</dbReference>
<protein>
    <recommendedName>
        <fullName evidence="2">SAV-6107-like HEPN domain-containing protein</fullName>
    </recommendedName>
</protein>
<feature type="compositionally biased region" description="Low complexity" evidence="1">
    <location>
        <begin position="174"/>
        <end position="184"/>
    </location>
</feature>